<feature type="transmembrane region" description="Helical" evidence="1">
    <location>
        <begin position="145"/>
        <end position="164"/>
    </location>
</feature>
<keyword evidence="1" id="KW-1133">Transmembrane helix</keyword>
<evidence type="ECO:0000256" key="1">
    <source>
        <dbReference type="SAM" id="Phobius"/>
    </source>
</evidence>
<reference evidence="3" key="1">
    <citation type="submission" date="2016-10" db="EMBL/GenBank/DDBJ databases">
        <authorList>
            <person name="Varghese N."/>
            <person name="Submissions S."/>
        </authorList>
    </citation>
    <scope>NUCLEOTIDE SEQUENCE [LARGE SCALE GENOMIC DNA]</scope>
    <source>
        <strain evidence="3">JCM 18416</strain>
    </source>
</reference>
<name>A0A1H0WLI2_9GAMM</name>
<accession>A0A1H0WLI2</accession>
<keyword evidence="1" id="KW-0812">Transmembrane</keyword>
<evidence type="ECO:0000313" key="2">
    <source>
        <dbReference type="EMBL" id="SDP91488.1"/>
    </source>
</evidence>
<organism evidence="2 3">
    <name type="scientific">Ectopseudomonas guguanensis</name>
    <dbReference type="NCBI Taxonomy" id="1198456"/>
    <lineage>
        <taxon>Bacteria</taxon>
        <taxon>Pseudomonadati</taxon>
        <taxon>Pseudomonadota</taxon>
        <taxon>Gammaproteobacteria</taxon>
        <taxon>Pseudomonadales</taxon>
        <taxon>Pseudomonadaceae</taxon>
        <taxon>Ectopseudomonas</taxon>
    </lineage>
</organism>
<gene>
    <name evidence="2" type="ORF">SAMN05216213_107160</name>
</gene>
<dbReference type="AlphaFoldDB" id="A0A1H0WLI2"/>
<dbReference type="EMBL" id="FNJJ01000007">
    <property type="protein sequence ID" value="SDP91488.1"/>
    <property type="molecule type" value="Genomic_DNA"/>
</dbReference>
<protein>
    <submittedName>
        <fullName evidence="2">Uncharacterized protein</fullName>
    </submittedName>
</protein>
<sequence length="201" mass="22393">MIAFTIFMSWLTIQTRKNADAMQKNVHAKMASGIQLSAKDVVNIGKSFDLTAFQSRKVIYKIFREADNKETFESLKKLVQEIESEEPFDDMPDEVKPSLARLTKIAEASDEDSDKHLLAPILGVLSKYVEQKSEQEKLKKQTNRAYVVTIISFVVGAISFYFTLTSPSAEDIAREIQAITNGQVIEHNNSSNPDAKSGAGS</sequence>
<proteinExistence type="predicted"/>
<evidence type="ECO:0000313" key="3">
    <source>
        <dbReference type="Proteomes" id="UP000199460"/>
    </source>
</evidence>
<dbReference type="RefSeq" id="WP_167358723.1">
    <property type="nucleotide sequence ID" value="NZ_FNJJ01000007.1"/>
</dbReference>
<keyword evidence="1" id="KW-0472">Membrane</keyword>
<keyword evidence="3" id="KW-1185">Reference proteome</keyword>
<dbReference type="Proteomes" id="UP000199460">
    <property type="component" value="Unassembled WGS sequence"/>
</dbReference>
<dbReference type="GeneID" id="300934345"/>